<keyword evidence="1" id="KW-0812">Transmembrane</keyword>
<dbReference type="VEuPathDB" id="TriTrypDB:BSAL_20190"/>
<name>A0A0S4JD01_BODSA</name>
<accession>A0A0S4JD01</accession>
<dbReference type="Proteomes" id="UP000051952">
    <property type="component" value="Unassembled WGS sequence"/>
</dbReference>
<proteinExistence type="predicted"/>
<keyword evidence="2" id="KW-1185">Reference proteome</keyword>
<dbReference type="AlphaFoldDB" id="A0A0S4JD01"/>
<evidence type="ECO:0000313" key="2">
    <source>
        <dbReference type="Proteomes" id="UP000051952"/>
    </source>
</evidence>
<gene>
    <name evidence="1" type="ORF">BSAL_20190</name>
</gene>
<organism evidence="1 2">
    <name type="scientific">Bodo saltans</name>
    <name type="common">Flagellated protozoan</name>
    <dbReference type="NCBI Taxonomy" id="75058"/>
    <lineage>
        <taxon>Eukaryota</taxon>
        <taxon>Discoba</taxon>
        <taxon>Euglenozoa</taxon>
        <taxon>Kinetoplastea</taxon>
        <taxon>Metakinetoplastina</taxon>
        <taxon>Eubodonida</taxon>
        <taxon>Bodonidae</taxon>
        <taxon>Bodo</taxon>
    </lineage>
</organism>
<reference evidence="2" key="1">
    <citation type="submission" date="2015-09" db="EMBL/GenBank/DDBJ databases">
        <authorList>
            <consortium name="Pathogen Informatics"/>
        </authorList>
    </citation>
    <scope>NUCLEOTIDE SEQUENCE [LARGE SCALE GENOMIC DNA]</scope>
    <source>
        <strain evidence="2">Lake Konstanz</strain>
    </source>
</reference>
<keyword evidence="1" id="KW-0472">Membrane</keyword>
<dbReference type="EMBL" id="CYKH01001717">
    <property type="protein sequence ID" value="CUG89270.1"/>
    <property type="molecule type" value="Genomic_DNA"/>
</dbReference>
<protein>
    <submittedName>
        <fullName evidence="1">Transmembrane protein, putative</fullName>
    </submittedName>
</protein>
<evidence type="ECO:0000313" key="1">
    <source>
        <dbReference type="EMBL" id="CUG89270.1"/>
    </source>
</evidence>
<sequence>MNKSSHRASIESFQDHFRCEDVRLILVGTGVAHAFAYNICSLAWNARMGAIFASLDSPLRICIARQLAVMRRGHCCGTTTATCCGKGYAQLSSTMDCATLIHWKQPHTLVSRLR</sequence>